<keyword evidence="1 7" id="KW-0489">Methyltransferase</keyword>
<dbReference type="Pfam" id="PF07109">
    <property type="entry name" value="Mg-por_mtran_C"/>
    <property type="match status" value="1"/>
</dbReference>
<dbReference type="PANTHER" id="PTHR43464">
    <property type="entry name" value="METHYLTRANSFERASE"/>
    <property type="match status" value="1"/>
</dbReference>
<evidence type="ECO:0000313" key="7">
    <source>
        <dbReference type="EMBL" id="ABU57632.1"/>
    </source>
</evidence>
<dbReference type="HOGENOM" id="CLU_066342_1_0_0"/>
<dbReference type="NCBIfam" id="TIGR02021">
    <property type="entry name" value="BchM-ChlM"/>
    <property type="match status" value="1"/>
</dbReference>
<dbReference type="OrthoDB" id="9811589at2"/>
<evidence type="ECO:0000259" key="6">
    <source>
        <dbReference type="Pfam" id="PF07109"/>
    </source>
</evidence>
<dbReference type="EMBL" id="CP000804">
    <property type="protein sequence ID" value="ABU57632.1"/>
    <property type="molecule type" value="Genomic_DNA"/>
</dbReference>
<dbReference type="SUPFAM" id="SSF53335">
    <property type="entry name" value="S-adenosyl-L-methionine-dependent methyltransferases"/>
    <property type="match status" value="1"/>
</dbReference>
<proteinExistence type="predicted"/>
<protein>
    <recommendedName>
        <fullName evidence="4">Magnesium protoporphyrin IX methyltransferase</fullName>
        <ecNumber evidence="4">2.1.1.11</ecNumber>
    </recommendedName>
</protein>
<dbReference type="InterPro" id="IPR010251">
    <property type="entry name" value="Mg_prot_MeTrfase"/>
</dbReference>
<dbReference type="GO" id="GO:0046406">
    <property type="term" value="F:magnesium protoporphyrin IX methyltransferase activity"/>
    <property type="evidence" value="ECO:0007669"/>
    <property type="project" value="UniProtKB-UniRule"/>
</dbReference>
<gene>
    <name evidence="7" type="ordered locus">Rcas_1539</name>
</gene>
<name>A7NJG2_ROSCS</name>
<dbReference type="Pfam" id="PF05175">
    <property type="entry name" value="MTS"/>
    <property type="match status" value="1"/>
</dbReference>
<keyword evidence="3" id="KW-0949">S-adenosyl-L-methionine</keyword>
<evidence type="ECO:0000259" key="5">
    <source>
        <dbReference type="Pfam" id="PF05175"/>
    </source>
</evidence>
<dbReference type="GO" id="GO:0032259">
    <property type="term" value="P:methylation"/>
    <property type="evidence" value="ECO:0007669"/>
    <property type="project" value="UniProtKB-KW"/>
</dbReference>
<reference evidence="7 8" key="1">
    <citation type="submission" date="2007-08" db="EMBL/GenBank/DDBJ databases">
        <title>Complete sequence of Roseiflexus castenholzii DSM 13941.</title>
        <authorList>
            <consortium name="US DOE Joint Genome Institute"/>
            <person name="Copeland A."/>
            <person name="Lucas S."/>
            <person name="Lapidus A."/>
            <person name="Barry K."/>
            <person name="Glavina del Rio T."/>
            <person name="Dalin E."/>
            <person name="Tice H."/>
            <person name="Pitluck S."/>
            <person name="Thompson L.S."/>
            <person name="Brettin T."/>
            <person name="Bruce D."/>
            <person name="Detter J.C."/>
            <person name="Han C."/>
            <person name="Tapia R."/>
            <person name="Schmutz J."/>
            <person name="Larimer F."/>
            <person name="Land M."/>
            <person name="Hauser L."/>
            <person name="Kyrpides N."/>
            <person name="Mikhailova N."/>
            <person name="Bryant D.A."/>
            <person name="Hanada S."/>
            <person name="Tsukatani Y."/>
            <person name="Richardson P."/>
        </authorList>
    </citation>
    <scope>NUCLEOTIDE SEQUENCE [LARGE SCALE GENOMIC DNA]</scope>
    <source>
        <strain evidence="8">DSM 13941 / HLO8</strain>
    </source>
</reference>
<dbReference type="Gene3D" id="3.40.50.150">
    <property type="entry name" value="Vaccinia Virus protein VP39"/>
    <property type="match status" value="1"/>
</dbReference>
<keyword evidence="2 7" id="KW-0808">Transferase</keyword>
<evidence type="ECO:0000313" key="8">
    <source>
        <dbReference type="Proteomes" id="UP000000263"/>
    </source>
</evidence>
<dbReference type="AlphaFoldDB" id="A7NJG2"/>
<evidence type="ECO:0000256" key="1">
    <source>
        <dbReference type="ARBA" id="ARBA00022603"/>
    </source>
</evidence>
<dbReference type="PANTHER" id="PTHR43464:SF19">
    <property type="entry name" value="UBIQUINONE BIOSYNTHESIS O-METHYLTRANSFERASE, MITOCHONDRIAL"/>
    <property type="match status" value="1"/>
</dbReference>
<accession>A7NJG2</accession>
<dbReference type="PROSITE" id="PS51556">
    <property type="entry name" value="SAM_MT_MG_PIX"/>
    <property type="match status" value="1"/>
</dbReference>
<dbReference type="EC" id="2.1.1.11" evidence="4"/>
<dbReference type="STRING" id="383372.Rcas_1539"/>
<dbReference type="CDD" id="cd02440">
    <property type="entry name" value="AdoMet_MTases"/>
    <property type="match status" value="1"/>
</dbReference>
<dbReference type="GO" id="GO:0015995">
    <property type="term" value="P:chlorophyll biosynthetic process"/>
    <property type="evidence" value="ECO:0007669"/>
    <property type="project" value="UniProtKB-UniRule"/>
</dbReference>
<evidence type="ECO:0000256" key="2">
    <source>
        <dbReference type="ARBA" id="ARBA00022679"/>
    </source>
</evidence>
<dbReference type="RefSeq" id="WP_012120060.1">
    <property type="nucleotide sequence ID" value="NC_009767.1"/>
</dbReference>
<sequence length="237" mass="26487">MAMIDITRHKNTLRDYFDRDGFRRWSAIYGDAEVSRIRRTIRVGHARMLARAETWLLEWIGATGRAPSSLSALDAGCGTGLFSIMLAQHGINVTAVDIAPQMVAAAAERAQTAGVAQRITFTAGDIEDVAGVFDVVACFDVLIHYPQPAFDQLLRHLAQRARGMLLFTYAPYEPFLAAMHWIGGFFPRAHRRTEIQMIRENDVRRLVAGHGLRVGRIEPIRSGFYHVNLVEARGVRG</sequence>
<dbReference type="eggNOG" id="COG2227">
    <property type="taxonomic scope" value="Bacteria"/>
</dbReference>
<dbReference type="InterPro" id="IPR029063">
    <property type="entry name" value="SAM-dependent_MTases_sf"/>
</dbReference>
<dbReference type="InterPro" id="IPR010940">
    <property type="entry name" value="Mg_prot_MeTrfase_C"/>
</dbReference>
<dbReference type="InterPro" id="IPR007848">
    <property type="entry name" value="Small_mtfrase_dom"/>
</dbReference>
<dbReference type="KEGG" id="rca:Rcas_1539"/>
<organism evidence="7 8">
    <name type="scientific">Roseiflexus castenholzii (strain DSM 13941 / HLO8)</name>
    <dbReference type="NCBI Taxonomy" id="383372"/>
    <lineage>
        <taxon>Bacteria</taxon>
        <taxon>Bacillati</taxon>
        <taxon>Chloroflexota</taxon>
        <taxon>Chloroflexia</taxon>
        <taxon>Chloroflexales</taxon>
        <taxon>Roseiflexineae</taxon>
        <taxon>Roseiflexaceae</taxon>
        <taxon>Roseiflexus</taxon>
    </lineage>
</organism>
<feature type="domain" description="Magnesium-protoporphyrin IX methyltransferase C-terminal" evidence="6">
    <location>
        <begin position="138"/>
        <end position="233"/>
    </location>
</feature>
<evidence type="ECO:0000256" key="4">
    <source>
        <dbReference type="NCBIfam" id="TIGR02021"/>
    </source>
</evidence>
<feature type="domain" description="Methyltransferase small" evidence="5">
    <location>
        <begin position="70"/>
        <end position="136"/>
    </location>
</feature>
<dbReference type="Proteomes" id="UP000000263">
    <property type="component" value="Chromosome"/>
</dbReference>
<keyword evidence="8" id="KW-1185">Reference proteome</keyword>
<evidence type="ECO:0000256" key="3">
    <source>
        <dbReference type="ARBA" id="ARBA00022691"/>
    </source>
</evidence>